<dbReference type="RefSeq" id="WP_083525375.1">
    <property type="nucleotide sequence ID" value="NZ_CP013729.1"/>
</dbReference>
<proteinExistence type="inferred from homology"/>
<dbReference type="GO" id="GO:0007165">
    <property type="term" value="P:signal transduction"/>
    <property type="evidence" value="ECO:0007669"/>
    <property type="project" value="InterPro"/>
</dbReference>
<dbReference type="Gene3D" id="1.10.287.950">
    <property type="entry name" value="Methyl-accepting chemotaxis protein"/>
    <property type="match status" value="1"/>
</dbReference>
<protein>
    <submittedName>
        <fullName evidence="4">Chemotaxis protein</fullName>
    </submittedName>
</protein>
<dbReference type="InterPro" id="IPR004090">
    <property type="entry name" value="Chemotax_Me-accpt_rcpt"/>
</dbReference>
<comment type="similarity">
    <text evidence="3">Belongs to the methyl-accepting chemotaxis (MCP) protein family.</text>
</comment>
<evidence type="ECO:0000256" key="1">
    <source>
        <dbReference type="ARBA" id="ARBA00004370"/>
    </source>
</evidence>
<name>A0A0U3LGM2_9BURK</name>
<evidence type="ECO:0000313" key="5">
    <source>
        <dbReference type="Proteomes" id="UP000060699"/>
    </source>
</evidence>
<comment type="subcellular location">
    <subcellularLocation>
        <location evidence="1">Membrane</location>
    </subcellularLocation>
</comment>
<dbReference type="AlphaFoldDB" id="A0A0U3LGM2"/>
<dbReference type="GO" id="GO:0005886">
    <property type="term" value="C:plasma membrane"/>
    <property type="evidence" value="ECO:0007669"/>
    <property type="project" value="TreeGrafter"/>
</dbReference>
<dbReference type="SMART" id="SM00283">
    <property type="entry name" value="MA"/>
    <property type="match status" value="1"/>
</dbReference>
<keyword evidence="5" id="KW-1185">Reference proteome</keyword>
<dbReference type="InterPro" id="IPR047347">
    <property type="entry name" value="YvaQ-like_sensor"/>
</dbReference>
<dbReference type="GO" id="GO:0006935">
    <property type="term" value="P:chemotaxis"/>
    <property type="evidence" value="ECO:0007669"/>
    <property type="project" value="InterPro"/>
</dbReference>
<dbReference type="PRINTS" id="PR00260">
    <property type="entry name" value="CHEMTRNSDUCR"/>
</dbReference>
<dbReference type="PANTHER" id="PTHR43531">
    <property type="entry name" value="PROTEIN ICFG"/>
    <property type="match status" value="1"/>
</dbReference>
<sequence length="519" mass="55059">MQALKDRSIATRMRLGFALLIVMSMAVAGFGRVALQHVGSQMHELTGKHLVIVSLLTNVKDNVNVTARVARNIALLTDPAAKQREKERIDANRASTQELLKQLQAQLADQSGSELLERVTRTREAYVKAINPAIKLGMEGNNEAARDLLVGEVSQTQTAYFSALDELIAAQRQAMENARADADTTIDRAAWSMIGLLSLSAVLGASVAGWMARSVTRPLRAAMTITQRIAKGDLSTRIQPESRDEVGQLMGSLQQMQDALRHLVGVVRTSSDSVATGAGQIAVGNGDLSQRTERQASSLQQTAASMEQLSGTVTHSAETAQQATSFATAANRAAENGAEVMGHVIHTMTNINEASQRIGDIVSVIDGIAFQTNILALNAAVEAARAGEAGRGFAVVASEVRSLAQRSATAAREIKQLIISNVETVEAGSRLVDSAGASMQEIRDQVARVVGLISELGQTSQAQSRDILQINSSVAQLDESTQQNAALVEQSAAAADSLSHQAQLLVDAVSAFKLEAEPA</sequence>
<dbReference type="FunFam" id="1.10.287.950:FF:000001">
    <property type="entry name" value="Methyl-accepting chemotaxis sensory transducer"/>
    <property type="match status" value="1"/>
</dbReference>
<dbReference type="SUPFAM" id="SSF58104">
    <property type="entry name" value="Methyl-accepting chemotaxis protein (MCP) signaling domain"/>
    <property type="match status" value="1"/>
</dbReference>
<organism evidence="4 5">
    <name type="scientific">Roseateles depolymerans</name>
    <dbReference type="NCBI Taxonomy" id="76731"/>
    <lineage>
        <taxon>Bacteria</taxon>
        <taxon>Pseudomonadati</taxon>
        <taxon>Pseudomonadota</taxon>
        <taxon>Betaproteobacteria</taxon>
        <taxon>Burkholderiales</taxon>
        <taxon>Sphaerotilaceae</taxon>
        <taxon>Roseateles</taxon>
    </lineage>
</organism>
<gene>
    <name evidence="4" type="ORF">RD2015_1141</name>
</gene>
<dbReference type="PANTHER" id="PTHR43531:SF14">
    <property type="entry name" value="METHYL-ACCEPTING CHEMOTAXIS PROTEIN I-RELATED"/>
    <property type="match status" value="1"/>
</dbReference>
<dbReference type="PROSITE" id="PS50111">
    <property type="entry name" value="CHEMOTAXIS_TRANSDUC_2"/>
    <property type="match status" value="1"/>
</dbReference>
<dbReference type="GO" id="GO:0004888">
    <property type="term" value="F:transmembrane signaling receptor activity"/>
    <property type="evidence" value="ECO:0007669"/>
    <property type="project" value="InterPro"/>
</dbReference>
<dbReference type="KEGG" id="rdp:RD2015_1141"/>
<reference evidence="4 5" key="1">
    <citation type="submission" date="2015-12" db="EMBL/GenBank/DDBJ databases">
        <title>Complete genome of Roseateles depolymerans KCTC 42856.</title>
        <authorList>
            <person name="Kim K.M."/>
        </authorList>
    </citation>
    <scope>NUCLEOTIDE SEQUENCE [LARGE SCALE GENOMIC DNA]</scope>
    <source>
        <strain evidence="4 5">KCTC 42856</strain>
    </source>
</reference>
<dbReference type="InterPro" id="IPR024478">
    <property type="entry name" value="HlyB_4HB_MCP"/>
</dbReference>
<dbReference type="Pfam" id="PF12729">
    <property type="entry name" value="4HB_MCP_1"/>
    <property type="match status" value="1"/>
</dbReference>
<dbReference type="CDD" id="cd06225">
    <property type="entry name" value="HAMP"/>
    <property type="match status" value="1"/>
</dbReference>
<dbReference type="CDD" id="cd19411">
    <property type="entry name" value="MCP2201-like_sensor"/>
    <property type="match status" value="1"/>
</dbReference>
<dbReference type="Pfam" id="PF00015">
    <property type="entry name" value="MCPsignal"/>
    <property type="match status" value="1"/>
</dbReference>
<dbReference type="InterPro" id="IPR004089">
    <property type="entry name" value="MCPsignal_dom"/>
</dbReference>
<dbReference type="Pfam" id="PF00672">
    <property type="entry name" value="HAMP"/>
    <property type="match status" value="1"/>
</dbReference>
<dbReference type="InterPro" id="IPR003660">
    <property type="entry name" value="HAMP_dom"/>
</dbReference>
<dbReference type="PROSITE" id="PS50885">
    <property type="entry name" value="HAMP"/>
    <property type="match status" value="1"/>
</dbReference>
<evidence type="ECO:0000256" key="2">
    <source>
        <dbReference type="ARBA" id="ARBA00022481"/>
    </source>
</evidence>
<accession>A0A0U3LGM2</accession>
<keyword evidence="2" id="KW-0488">Methylation</keyword>
<dbReference type="OrthoDB" id="9763018at2"/>
<dbReference type="STRING" id="76731.RD2015_1141"/>
<dbReference type="SMART" id="SM00304">
    <property type="entry name" value="HAMP"/>
    <property type="match status" value="1"/>
</dbReference>
<evidence type="ECO:0000313" key="4">
    <source>
        <dbReference type="EMBL" id="ALV05634.1"/>
    </source>
</evidence>
<dbReference type="EMBL" id="CP013729">
    <property type="protein sequence ID" value="ALV05634.1"/>
    <property type="molecule type" value="Genomic_DNA"/>
</dbReference>
<dbReference type="InterPro" id="IPR051310">
    <property type="entry name" value="MCP_chemotaxis"/>
</dbReference>
<dbReference type="Proteomes" id="UP000060699">
    <property type="component" value="Chromosome"/>
</dbReference>
<evidence type="ECO:0000256" key="3">
    <source>
        <dbReference type="ARBA" id="ARBA00029447"/>
    </source>
</evidence>